<dbReference type="PRINTS" id="PR00080">
    <property type="entry name" value="SDRFAMILY"/>
</dbReference>
<dbReference type="Pfam" id="PF13561">
    <property type="entry name" value="adh_short_C2"/>
    <property type="match status" value="1"/>
</dbReference>
<organism evidence="2">
    <name type="scientific">Nephromyces sp. MMRI</name>
    <dbReference type="NCBI Taxonomy" id="2496275"/>
    <lineage>
        <taxon>Eukaryota</taxon>
        <taxon>Sar</taxon>
        <taxon>Alveolata</taxon>
        <taxon>Apicomplexa</taxon>
        <taxon>Aconoidasida</taxon>
        <taxon>Nephromycida</taxon>
        <taxon>Nephromyces</taxon>
    </lineage>
</organism>
<protein>
    <submittedName>
        <fullName evidence="2">Dehydrogenase/reductase 4</fullName>
    </submittedName>
</protein>
<reference evidence="2" key="1">
    <citation type="journal article" date="2018" name="Genome Biol. Evol.">
        <title>Nephromyces encodes a urate metabolism pathway and predicted peroxisomes, demonstrating these are not ancient losses of apicomplexans.</title>
        <authorList>
            <person name="Paight C."/>
            <person name="Slamovits C.H."/>
            <person name="Saffo M.B."/>
            <person name="Lane C.E."/>
        </authorList>
    </citation>
    <scope>NUCLEOTIDE SEQUENCE</scope>
    <source>
        <strain evidence="2">Neph398</strain>
    </source>
</reference>
<name>A0A3Q8UBZ5_9APIC</name>
<evidence type="ECO:0000313" key="2">
    <source>
        <dbReference type="EMBL" id="AZL94625.1"/>
    </source>
</evidence>
<dbReference type="InterPro" id="IPR020904">
    <property type="entry name" value="Sc_DH/Rdtase_CS"/>
</dbReference>
<dbReference type="PROSITE" id="PS00061">
    <property type="entry name" value="ADH_SHORT"/>
    <property type="match status" value="1"/>
</dbReference>
<dbReference type="EMBL" id="MK266167">
    <property type="protein sequence ID" value="AZL94625.1"/>
    <property type="molecule type" value="mRNA"/>
</dbReference>
<dbReference type="Gene3D" id="3.40.50.720">
    <property type="entry name" value="NAD(P)-binding Rossmann-like Domain"/>
    <property type="match status" value="1"/>
</dbReference>
<dbReference type="SUPFAM" id="SSF51735">
    <property type="entry name" value="NAD(P)-binding Rossmann-fold domains"/>
    <property type="match status" value="1"/>
</dbReference>
<sequence length="255" mass="28156">MVNSTRFKDKTAVVTASTDGIGLAIVRRLAQEGASVIISSRLQKNVDKAIETLRDENISVKGIVCHVSKREDRGNLVKFSTQNFTKKVDVLVSNAAVSPFAGATLDMQESQFDKIMDVNFKASFQLVQDFKEHMNEYGSIVFISSYVGYNPRQPIGMYGVSKTALFGLTRALAYEMWENNHVRVNCVAPGIIKTRFSYVIWGDEEAFKETRRSIIIDRPGQPDEIAAPTAFLCSSDASYITGETLVVGGGLQSHL</sequence>
<accession>A0A3Q8UBZ5</accession>
<dbReference type="FunFam" id="3.40.50.720:FF:000084">
    <property type="entry name" value="Short-chain dehydrogenase reductase"/>
    <property type="match status" value="1"/>
</dbReference>
<dbReference type="PANTHER" id="PTHR43943">
    <property type="entry name" value="DEHYDROGENASE/REDUCTASE (SDR FAMILY) MEMBER 4"/>
    <property type="match status" value="1"/>
</dbReference>
<evidence type="ECO:0000256" key="1">
    <source>
        <dbReference type="ARBA" id="ARBA00006484"/>
    </source>
</evidence>
<comment type="similarity">
    <text evidence="1">Belongs to the short-chain dehydrogenases/reductases (SDR) family.</text>
</comment>
<dbReference type="InterPro" id="IPR036291">
    <property type="entry name" value="NAD(P)-bd_dom_sf"/>
</dbReference>
<dbReference type="PANTHER" id="PTHR43943:SF2">
    <property type="entry name" value="DEHYDROGENASE_REDUCTASE 4"/>
    <property type="match status" value="1"/>
</dbReference>
<dbReference type="PRINTS" id="PR00081">
    <property type="entry name" value="GDHRDH"/>
</dbReference>
<dbReference type="InterPro" id="IPR002347">
    <property type="entry name" value="SDR_fam"/>
</dbReference>
<dbReference type="AlphaFoldDB" id="A0A3Q8UBZ5"/>
<proteinExistence type="evidence at transcript level"/>